<keyword evidence="2" id="KW-0560">Oxidoreductase</keyword>
<keyword evidence="2" id="KW-0503">Monooxygenase</keyword>
<dbReference type="PROSITE" id="PS51725">
    <property type="entry name" value="ABM"/>
    <property type="match status" value="1"/>
</dbReference>
<evidence type="ECO:0000313" key="3">
    <source>
        <dbReference type="Proteomes" id="UP001180616"/>
    </source>
</evidence>
<keyword evidence="3" id="KW-1185">Reference proteome</keyword>
<reference evidence="2" key="1">
    <citation type="submission" date="2023-09" db="EMBL/GenBank/DDBJ databases">
        <authorList>
            <consortium name="CW5 consortium"/>
            <person name="Lu C.-W."/>
        </authorList>
    </citation>
    <scope>NUCLEOTIDE SEQUENCE</scope>
    <source>
        <strain evidence="2">KPS</strain>
    </source>
</reference>
<dbReference type="Gene3D" id="3.30.70.100">
    <property type="match status" value="1"/>
</dbReference>
<dbReference type="GO" id="GO:0004497">
    <property type="term" value="F:monooxygenase activity"/>
    <property type="evidence" value="ECO:0007669"/>
    <property type="project" value="UniProtKB-KW"/>
</dbReference>
<dbReference type="SUPFAM" id="SSF54909">
    <property type="entry name" value="Dimeric alpha+beta barrel"/>
    <property type="match status" value="1"/>
</dbReference>
<dbReference type="EMBL" id="CP133659">
    <property type="protein sequence ID" value="WMW67159.1"/>
    <property type="molecule type" value="Genomic_DNA"/>
</dbReference>
<sequence>MSQPDFPVAVTAMLTARPGSEARAAELIAGIVAATQRHEGMLRYEAQQQLDAPRNFTFIEQWTSGATLDAHLATPELLTFRAAAAEVFEGPADVRLWRLVK</sequence>
<dbReference type="PANTHER" id="PTHR33336">
    <property type="entry name" value="QUINOL MONOOXYGENASE YGIN-RELATED"/>
    <property type="match status" value="1"/>
</dbReference>
<dbReference type="InterPro" id="IPR011008">
    <property type="entry name" value="Dimeric_a/b-barrel"/>
</dbReference>
<evidence type="ECO:0000259" key="1">
    <source>
        <dbReference type="PROSITE" id="PS51725"/>
    </source>
</evidence>
<dbReference type="RefSeq" id="WP_309542982.1">
    <property type="nucleotide sequence ID" value="NZ_CP133659.1"/>
</dbReference>
<evidence type="ECO:0000313" key="2">
    <source>
        <dbReference type="EMBL" id="WMW67159.1"/>
    </source>
</evidence>
<feature type="domain" description="ABM" evidence="1">
    <location>
        <begin position="8"/>
        <end position="101"/>
    </location>
</feature>
<proteinExistence type="predicted"/>
<dbReference type="InterPro" id="IPR050744">
    <property type="entry name" value="AI-2_Isomerase_LsrG"/>
</dbReference>
<gene>
    <name evidence="2" type="ORF">KPS_001817</name>
</gene>
<accession>A0ABY9R6U8</accession>
<name>A0ABY9R6U8_9BACT</name>
<dbReference type="InterPro" id="IPR007138">
    <property type="entry name" value="ABM_dom"/>
</dbReference>
<dbReference type="Proteomes" id="UP001180616">
    <property type="component" value="Chromosome"/>
</dbReference>
<dbReference type="PANTHER" id="PTHR33336:SF15">
    <property type="entry name" value="ABM DOMAIN-CONTAINING PROTEIN"/>
    <property type="match status" value="1"/>
</dbReference>
<organism evidence="2 3">
    <name type="scientific">Nitratidesulfovibrio liaohensis</name>
    <dbReference type="NCBI Taxonomy" id="2604158"/>
    <lineage>
        <taxon>Bacteria</taxon>
        <taxon>Pseudomonadati</taxon>
        <taxon>Thermodesulfobacteriota</taxon>
        <taxon>Desulfovibrionia</taxon>
        <taxon>Desulfovibrionales</taxon>
        <taxon>Desulfovibrionaceae</taxon>
        <taxon>Nitratidesulfovibrio</taxon>
    </lineage>
</organism>
<dbReference type="Pfam" id="PF03992">
    <property type="entry name" value="ABM"/>
    <property type="match status" value="1"/>
</dbReference>
<protein>
    <submittedName>
        <fullName evidence="2">Antibiotic biosynthesis monooxygenase</fullName>
    </submittedName>
</protein>